<dbReference type="Gene3D" id="2.30.31.10">
    <property type="entry name" value="Transcriptional Coactivator Pc4, Chain A"/>
    <property type="match status" value="1"/>
</dbReference>
<dbReference type="InterPro" id="IPR009044">
    <property type="entry name" value="ssDNA-bd_transcriptional_reg"/>
</dbReference>
<evidence type="ECO:0000313" key="2">
    <source>
        <dbReference type="EMBL" id="HGF34002.1"/>
    </source>
</evidence>
<reference evidence="2" key="1">
    <citation type="journal article" date="2020" name="mSystems">
        <title>Genome- and Community-Level Interaction Insights into Carbon Utilization and Element Cycling Functions of Hydrothermarchaeota in Hydrothermal Sediment.</title>
        <authorList>
            <person name="Zhou Z."/>
            <person name="Liu Y."/>
            <person name="Xu W."/>
            <person name="Pan J."/>
            <person name="Luo Z.H."/>
            <person name="Li M."/>
        </authorList>
    </citation>
    <scope>NUCLEOTIDE SEQUENCE [LARGE SCALE GENOMIC DNA]</scope>
    <source>
        <strain evidence="2">SpSt-897</strain>
    </source>
</reference>
<accession>A0A7C3V318</accession>
<dbReference type="SUPFAM" id="SSF54447">
    <property type="entry name" value="ssDNA-binding transcriptional regulator domain"/>
    <property type="match status" value="1"/>
</dbReference>
<organism evidence="2">
    <name type="scientific">Desulfobacca acetoxidans</name>
    <dbReference type="NCBI Taxonomy" id="60893"/>
    <lineage>
        <taxon>Bacteria</taxon>
        <taxon>Pseudomonadati</taxon>
        <taxon>Thermodesulfobacteriota</taxon>
        <taxon>Desulfobaccia</taxon>
        <taxon>Desulfobaccales</taxon>
        <taxon>Desulfobaccaceae</taxon>
        <taxon>Desulfobacca</taxon>
    </lineage>
</organism>
<name>A0A7C3V318_9BACT</name>
<dbReference type="EMBL" id="DTMF01000161">
    <property type="protein sequence ID" value="HGF34002.1"/>
    <property type="molecule type" value="Genomic_DNA"/>
</dbReference>
<protein>
    <recommendedName>
        <fullName evidence="1">Transcriptional coactivator p15 (PC4) C-terminal domain-containing protein</fullName>
    </recommendedName>
</protein>
<dbReference type="AlphaFoldDB" id="A0A7C3V318"/>
<dbReference type="GO" id="GO:0006355">
    <property type="term" value="P:regulation of DNA-templated transcription"/>
    <property type="evidence" value="ECO:0007669"/>
    <property type="project" value="InterPro"/>
</dbReference>
<comment type="caution">
    <text evidence="2">The sequence shown here is derived from an EMBL/GenBank/DDBJ whole genome shotgun (WGS) entry which is preliminary data.</text>
</comment>
<dbReference type="Pfam" id="PF02229">
    <property type="entry name" value="PC4"/>
    <property type="match status" value="1"/>
</dbReference>
<feature type="domain" description="Transcriptional coactivator p15 (PC4) C-terminal" evidence="1">
    <location>
        <begin position="18"/>
        <end position="66"/>
    </location>
</feature>
<dbReference type="InterPro" id="IPR003173">
    <property type="entry name" value="PC4_C"/>
</dbReference>
<proteinExistence type="predicted"/>
<evidence type="ECO:0000259" key="1">
    <source>
        <dbReference type="Pfam" id="PF02229"/>
    </source>
</evidence>
<sequence>MVKDHDIQVGEVVKSARQTLRFSLRIFKGTKFIDIRTFSPLTEGGEPKPTAKGVSVPPHLWPEFRKVLARVDKALCEQKWLDEEDLCGDEG</sequence>
<dbReference type="GO" id="GO:0003677">
    <property type="term" value="F:DNA binding"/>
    <property type="evidence" value="ECO:0007669"/>
    <property type="project" value="InterPro"/>
</dbReference>
<gene>
    <name evidence="2" type="ORF">ENW96_06385</name>
</gene>